<evidence type="ECO:0000256" key="11">
    <source>
        <dbReference type="SAM" id="MobiDB-lite"/>
    </source>
</evidence>
<evidence type="ECO:0000313" key="14">
    <source>
        <dbReference type="EMBL" id="KAG5482774.1"/>
    </source>
</evidence>
<feature type="compositionally biased region" description="Polar residues" evidence="11">
    <location>
        <begin position="389"/>
        <end position="400"/>
    </location>
</feature>
<feature type="transmembrane region" description="Helical" evidence="12">
    <location>
        <begin position="209"/>
        <end position="235"/>
    </location>
</feature>
<protein>
    <recommendedName>
        <fullName evidence="13">RING-type domain-containing protein</fullName>
    </recommendedName>
</protein>
<keyword evidence="5" id="KW-0479">Metal-binding</keyword>
<dbReference type="PROSITE" id="PS50089">
    <property type="entry name" value="ZF_RING_2"/>
    <property type="match status" value="1"/>
</dbReference>
<dbReference type="Pfam" id="PF25563">
    <property type="entry name" value="TPR_SYVN1_N"/>
    <property type="match status" value="1"/>
</dbReference>
<feature type="compositionally biased region" description="Polar residues" evidence="11">
    <location>
        <begin position="438"/>
        <end position="447"/>
    </location>
</feature>
<keyword evidence="8 12" id="KW-1133">Transmembrane helix</keyword>
<gene>
    <name evidence="14" type="ORF">CUR178_06815</name>
</gene>
<dbReference type="InterPro" id="IPR001841">
    <property type="entry name" value="Znf_RING"/>
</dbReference>
<dbReference type="InterPro" id="IPR050731">
    <property type="entry name" value="HRD1_E3_ubiq-ligases"/>
</dbReference>
<dbReference type="KEGG" id="lenr:94173980"/>
<dbReference type="SMART" id="SM00184">
    <property type="entry name" value="RING"/>
    <property type="match status" value="1"/>
</dbReference>
<feature type="transmembrane region" description="Helical" evidence="12">
    <location>
        <begin position="78"/>
        <end position="98"/>
    </location>
</feature>
<feature type="domain" description="RING-type" evidence="13">
    <location>
        <begin position="289"/>
        <end position="330"/>
    </location>
</feature>
<name>A0A836GZ11_LEIEN</name>
<evidence type="ECO:0000256" key="3">
    <source>
        <dbReference type="ARBA" id="ARBA00022679"/>
    </source>
</evidence>
<dbReference type="GO" id="GO:0036503">
    <property type="term" value="P:ERAD pathway"/>
    <property type="evidence" value="ECO:0007669"/>
    <property type="project" value="TreeGrafter"/>
</dbReference>
<dbReference type="InterPro" id="IPR013083">
    <property type="entry name" value="Znf_RING/FYVE/PHD"/>
</dbReference>
<evidence type="ECO:0000256" key="4">
    <source>
        <dbReference type="ARBA" id="ARBA00022692"/>
    </source>
</evidence>
<comment type="subcellular location">
    <subcellularLocation>
        <location evidence="1">Endomembrane system</location>
        <topology evidence="1">Multi-pass membrane protein</topology>
    </subcellularLocation>
</comment>
<dbReference type="Proteomes" id="UP000674179">
    <property type="component" value="Chromosome 15"/>
</dbReference>
<evidence type="ECO:0000256" key="10">
    <source>
        <dbReference type="PROSITE-ProRule" id="PRU00175"/>
    </source>
</evidence>
<dbReference type="GO" id="GO:0005789">
    <property type="term" value="C:endoplasmic reticulum membrane"/>
    <property type="evidence" value="ECO:0007669"/>
    <property type="project" value="UniProtKB-SubCell"/>
</dbReference>
<dbReference type="GO" id="GO:0061630">
    <property type="term" value="F:ubiquitin protein ligase activity"/>
    <property type="evidence" value="ECO:0007669"/>
    <property type="project" value="UniProtKB-EC"/>
</dbReference>
<dbReference type="PANTHER" id="PTHR22763:SF184">
    <property type="entry name" value="E3 UBIQUITIN-PROTEIN LIGASE SYNOVIOLIN"/>
    <property type="match status" value="1"/>
</dbReference>
<keyword evidence="15" id="KW-1185">Reference proteome</keyword>
<evidence type="ECO:0000256" key="5">
    <source>
        <dbReference type="ARBA" id="ARBA00022723"/>
    </source>
</evidence>
<feature type="transmembrane region" description="Helical" evidence="12">
    <location>
        <begin position="6"/>
        <end position="26"/>
    </location>
</feature>
<feature type="region of interest" description="Disordered" evidence="11">
    <location>
        <begin position="364"/>
        <end position="401"/>
    </location>
</feature>
<dbReference type="PROSITE" id="PS51257">
    <property type="entry name" value="PROKAR_LIPOPROTEIN"/>
    <property type="match status" value="1"/>
</dbReference>
<comment type="pathway">
    <text evidence="2">Protein modification; protein ubiquitination.</text>
</comment>
<keyword evidence="3" id="KW-0808">Transferase</keyword>
<evidence type="ECO:0000256" key="9">
    <source>
        <dbReference type="ARBA" id="ARBA00023136"/>
    </source>
</evidence>
<evidence type="ECO:0000313" key="15">
    <source>
        <dbReference type="Proteomes" id="UP000674179"/>
    </source>
</evidence>
<dbReference type="PANTHER" id="PTHR22763">
    <property type="entry name" value="RING ZINC FINGER PROTEIN"/>
    <property type="match status" value="1"/>
</dbReference>
<dbReference type="EMBL" id="JAFHKP010000015">
    <property type="protein sequence ID" value="KAG5482774.1"/>
    <property type="molecule type" value="Genomic_DNA"/>
</dbReference>
<sequence>MVGRRSLVAYVVVSFFACALLLADYANTYREFYPAMVALANSSSFRLIIVNTAIAFTVLVWMALQWCFFGQLNTSEETALLTSFTLYMVECVVVPLYMEQPIISFRSFFFLFTLAWRVLHKLASERVTTLSTVPMTWTSATRMPAYLCFAIICDVGLLTWMIKTRPELTEERASMHYSMILIYILLLSSSLRSTVHFASLFILRGQHTLLPFVADAVTSIAESLLFVGAYAYIFYKSALPLLLLRGFVGHVLRIFEKTSGLAEFLVLARRVRNDMPNATAEDLARDVRCTICYEDMVPGGGTKRLPCGHCYHIDCLERWLEGHSTCPYCRANIMQMGGDNDAAAPPTAEVESAPADVTEGAVAAQAPEGAADGANAVTHDSLGTGEGAVTQQQQSGTPNDVENDIREAYERYRQQLSSWRPLASGPAAARDHLTATCAGSGSLHGTTPPTPGRADTSAAAAPAARVTPQTVDQLKIRAYEKYHRCLREAERELHVALQLAEEVGYAP</sequence>
<dbReference type="Gene3D" id="3.30.40.10">
    <property type="entry name" value="Zinc/RING finger domain, C3HC4 (zinc finger)"/>
    <property type="match status" value="1"/>
</dbReference>
<dbReference type="Pfam" id="PF13639">
    <property type="entry name" value="zf-RING_2"/>
    <property type="match status" value="1"/>
</dbReference>
<feature type="transmembrane region" description="Helical" evidence="12">
    <location>
        <begin position="180"/>
        <end position="203"/>
    </location>
</feature>
<comment type="caution">
    <text evidence="14">The sequence shown here is derived from an EMBL/GenBank/DDBJ whole genome shotgun (WGS) entry which is preliminary data.</text>
</comment>
<keyword evidence="4 12" id="KW-0812">Transmembrane</keyword>
<evidence type="ECO:0000256" key="2">
    <source>
        <dbReference type="ARBA" id="ARBA00004906"/>
    </source>
</evidence>
<dbReference type="SUPFAM" id="SSF57850">
    <property type="entry name" value="RING/U-box"/>
    <property type="match status" value="1"/>
</dbReference>
<evidence type="ECO:0000256" key="1">
    <source>
        <dbReference type="ARBA" id="ARBA00004127"/>
    </source>
</evidence>
<evidence type="ECO:0000256" key="8">
    <source>
        <dbReference type="ARBA" id="ARBA00022989"/>
    </source>
</evidence>
<feature type="transmembrane region" description="Helical" evidence="12">
    <location>
        <begin position="105"/>
        <end position="123"/>
    </location>
</feature>
<dbReference type="FunFam" id="3.30.40.10:FF:000703">
    <property type="entry name" value="ERAD-associated E3 ubiquitin-protein ligase HRD1, putative"/>
    <property type="match status" value="1"/>
</dbReference>
<keyword evidence="7" id="KW-0862">Zinc</keyword>
<dbReference type="InterPro" id="IPR057992">
    <property type="entry name" value="TPR_SYVN1_N"/>
</dbReference>
<feature type="region of interest" description="Disordered" evidence="11">
    <location>
        <begin position="438"/>
        <end position="466"/>
    </location>
</feature>
<keyword evidence="6 10" id="KW-0863">Zinc-finger</keyword>
<organism evidence="14 15">
    <name type="scientific">Leishmania enriettii</name>
    <dbReference type="NCBI Taxonomy" id="5663"/>
    <lineage>
        <taxon>Eukaryota</taxon>
        <taxon>Discoba</taxon>
        <taxon>Euglenozoa</taxon>
        <taxon>Kinetoplastea</taxon>
        <taxon>Metakinetoplastina</taxon>
        <taxon>Trypanosomatida</taxon>
        <taxon>Trypanosomatidae</taxon>
        <taxon>Leishmaniinae</taxon>
        <taxon>Leishmania</taxon>
    </lineage>
</organism>
<dbReference type="RefSeq" id="XP_067694464.1">
    <property type="nucleotide sequence ID" value="XM_067838470.1"/>
</dbReference>
<dbReference type="OrthoDB" id="263722at2759"/>
<dbReference type="SMART" id="SM01197">
    <property type="entry name" value="FANCL_C"/>
    <property type="match status" value="1"/>
</dbReference>
<evidence type="ECO:0000256" key="6">
    <source>
        <dbReference type="ARBA" id="ARBA00022771"/>
    </source>
</evidence>
<feature type="compositionally biased region" description="Low complexity" evidence="11">
    <location>
        <begin position="364"/>
        <end position="376"/>
    </location>
</feature>
<reference evidence="14 15" key="1">
    <citation type="submission" date="2021-02" db="EMBL/GenBank/DDBJ databases">
        <title>Leishmania (Mundinia) enrietti genome sequencing and assembly.</title>
        <authorList>
            <person name="Almutairi H."/>
            <person name="Gatherer D."/>
        </authorList>
    </citation>
    <scope>NUCLEOTIDE SEQUENCE [LARGE SCALE GENOMIC DNA]</scope>
    <source>
        <strain evidence="14">CUR178</strain>
    </source>
</reference>
<keyword evidence="9 12" id="KW-0472">Membrane</keyword>
<evidence type="ECO:0000259" key="13">
    <source>
        <dbReference type="PROSITE" id="PS50089"/>
    </source>
</evidence>
<feature type="transmembrane region" description="Helical" evidence="12">
    <location>
        <begin position="47"/>
        <end position="66"/>
    </location>
</feature>
<dbReference type="GeneID" id="94173980"/>
<feature type="region of interest" description="Disordered" evidence="11">
    <location>
        <begin position="340"/>
        <end position="359"/>
    </location>
</feature>
<proteinExistence type="predicted"/>
<accession>A0A836GZ11</accession>
<evidence type="ECO:0000256" key="12">
    <source>
        <dbReference type="SAM" id="Phobius"/>
    </source>
</evidence>
<dbReference type="GO" id="GO:0008270">
    <property type="term" value="F:zinc ion binding"/>
    <property type="evidence" value="ECO:0007669"/>
    <property type="project" value="UniProtKB-KW"/>
</dbReference>
<feature type="transmembrane region" description="Helical" evidence="12">
    <location>
        <begin position="143"/>
        <end position="160"/>
    </location>
</feature>
<evidence type="ECO:0000256" key="7">
    <source>
        <dbReference type="ARBA" id="ARBA00022833"/>
    </source>
</evidence>
<dbReference type="AlphaFoldDB" id="A0A836GZ11"/>
<dbReference type="GO" id="GO:0043161">
    <property type="term" value="P:proteasome-mediated ubiquitin-dependent protein catabolic process"/>
    <property type="evidence" value="ECO:0007669"/>
    <property type="project" value="TreeGrafter"/>
</dbReference>